<dbReference type="CDD" id="cd06850">
    <property type="entry name" value="biotinyl_domain"/>
    <property type="match status" value="1"/>
</dbReference>
<dbReference type="Pfam" id="PF00289">
    <property type="entry name" value="Biotin_carb_N"/>
    <property type="match status" value="1"/>
</dbReference>
<dbReference type="SUPFAM" id="SSF51246">
    <property type="entry name" value="Rudiment single hybrid motif"/>
    <property type="match status" value="1"/>
</dbReference>
<evidence type="ECO:0000256" key="7">
    <source>
        <dbReference type="ARBA" id="ARBA00022840"/>
    </source>
</evidence>
<evidence type="ECO:0000256" key="11">
    <source>
        <dbReference type="PROSITE-ProRule" id="PRU00409"/>
    </source>
</evidence>
<keyword evidence="17" id="KW-1185">Reference proteome</keyword>
<dbReference type="EMBL" id="QURH01000053">
    <property type="protein sequence ID" value="RFU43113.1"/>
    <property type="molecule type" value="Genomic_DNA"/>
</dbReference>
<evidence type="ECO:0000313" key="17">
    <source>
        <dbReference type="Proteomes" id="UP000261811"/>
    </source>
</evidence>
<dbReference type="Gene3D" id="3.30.470.20">
    <property type="entry name" value="ATP-grasp fold, B domain"/>
    <property type="match status" value="1"/>
</dbReference>
<evidence type="ECO:0000256" key="6">
    <source>
        <dbReference type="ARBA" id="ARBA00022832"/>
    </source>
</evidence>
<gene>
    <name evidence="16" type="ORF">DZF91_02925</name>
</gene>
<keyword evidence="7 11" id="KW-0067">ATP-binding</keyword>
<organism evidence="16 17">
    <name type="scientific">Actinomadura logoneensis</name>
    <dbReference type="NCBI Taxonomy" id="2293572"/>
    <lineage>
        <taxon>Bacteria</taxon>
        <taxon>Bacillati</taxon>
        <taxon>Actinomycetota</taxon>
        <taxon>Actinomycetes</taxon>
        <taxon>Streptosporangiales</taxon>
        <taxon>Thermomonosporaceae</taxon>
        <taxon>Actinomadura</taxon>
    </lineage>
</organism>
<feature type="domain" description="ATP-grasp" evidence="13">
    <location>
        <begin position="125"/>
        <end position="323"/>
    </location>
</feature>
<keyword evidence="9" id="KW-0275">Fatty acid biosynthesis</keyword>
<dbReference type="InterPro" id="IPR011764">
    <property type="entry name" value="Biotin_carboxylation_dom"/>
</dbReference>
<evidence type="ECO:0000256" key="10">
    <source>
        <dbReference type="ARBA" id="ARBA00023267"/>
    </source>
</evidence>
<dbReference type="InterPro" id="IPR050856">
    <property type="entry name" value="Biotin_carboxylase_complex"/>
</dbReference>
<keyword evidence="8" id="KW-0443">Lipid metabolism</keyword>
<dbReference type="PROSITE" id="PS50975">
    <property type="entry name" value="ATP_GRASP"/>
    <property type="match status" value="1"/>
</dbReference>
<evidence type="ECO:0000256" key="4">
    <source>
        <dbReference type="ARBA" id="ARBA00022598"/>
    </source>
</evidence>
<dbReference type="InterPro" id="IPR011053">
    <property type="entry name" value="Single_hybrid_motif"/>
</dbReference>
<dbReference type="Gene3D" id="3.90.226.10">
    <property type="entry name" value="2-enoyl-CoA Hydratase, Chain A, domain 1"/>
    <property type="match status" value="2"/>
</dbReference>
<dbReference type="PROSITE" id="PS50989">
    <property type="entry name" value="COA_CT_CTER"/>
    <property type="match status" value="1"/>
</dbReference>
<evidence type="ECO:0000256" key="8">
    <source>
        <dbReference type="ARBA" id="ARBA00023098"/>
    </source>
</evidence>
<dbReference type="Pfam" id="PF01039">
    <property type="entry name" value="Carboxyl_trans"/>
    <property type="match status" value="1"/>
</dbReference>
<dbReference type="InterPro" id="IPR000089">
    <property type="entry name" value="Biotin_lipoyl"/>
</dbReference>
<evidence type="ECO:0000259" key="14">
    <source>
        <dbReference type="PROSITE" id="PS50979"/>
    </source>
</evidence>
<evidence type="ECO:0000259" key="12">
    <source>
        <dbReference type="PROSITE" id="PS50968"/>
    </source>
</evidence>
<dbReference type="GO" id="GO:0046872">
    <property type="term" value="F:metal ion binding"/>
    <property type="evidence" value="ECO:0007669"/>
    <property type="project" value="InterPro"/>
</dbReference>
<evidence type="ECO:0000256" key="3">
    <source>
        <dbReference type="ARBA" id="ARBA00022516"/>
    </source>
</evidence>
<evidence type="ECO:0000313" key="16">
    <source>
        <dbReference type="EMBL" id="RFU43113.1"/>
    </source>
</evidence>
<comment type="cofactor">
    <cofactor evidence="1">
        <name>biotin</name>
        <dbReference type="ChEBI" id="CHEBI:57586"/>
    </cofactor>
</comment>
<dbReference type="PROSITE" id="PS50968">
    <property type="entry name" value="BIOTINYL_LIPOYL"/>
    <property type="match status" value="1"/>
</dbReference>
<protein>
    <recommendedName>
        <fullName evidence="2">biotin carboxylase</fullName>
        <ecNumber evidence="2">6.3.4.14</ecNumber>
    </recommendedName>
</protein>
<keyword evidence="6" id="KW-0276">Fatty acid metabolism</keyword>
<dbReference type="SUPFAM" id="SSF52440">
    <property type="entry name" value="PreATP-grasp domain"/>
    <property type="match status" value="1"/>
</dbReference>
<dbReference type="InterPro" id="IPR011761">
    <property type="entry name" value="ATP-grasp"/>
</dbReference>
<keyword evidence="10" id="KW-0092">Biotin</keyword>
<dbReference type="EC" id="6.3.4.14" evidence="2"/>
<feature type="domain" description="CoA carboxyltransferase C-terminal" evidence="15">
    <location>
        <begin position="1582"/>
        <end position="1877"/>
    </location>
</feature>
<keyword evidence="4" id="KW-0436">Ligase</keyword>
<keyword evidence="5 11" id="KW-0547">Nucleotide-binding</keyword>
<dbReference type="RefSeq" id="WP_117355967.1">
    <property type="nucleotide sequence ID" value="NZ_QURH01000053.1"/>
</dbReference>
<keyword evidence="3" id="KW-0444">Lipid biosynthesis</keyword>
<dbReference type="InterPro" id="IPR029045">
    <property type="entry name" value="ClpP/crotonase-like_dom_sf"/>
</dbReference>
<dbReference type="InterPro" id="IPR016185">
    <property type="entry name" value="PreATP-grasp_dom_sf"/>
</dbReference>
<dbReference type="SUPFAM" id="SSF52096">
    <property type="entry name" value="ClpP/crotonase"/>
    <property type="match status" value="2"/>
</dbReference>
<dbReference type="Gene3D" id="2.40.50.100">
    <property type="match status" value="1"/>
</dbReference>
<evidence type="ECO:0000259" key="15">
    <source>
        <dbReference type="PROSITE" id="PS50989"/>
    </source>
</evidence>
<dbReference type="PROSITE" id="PS00867">
    <property type="entry name" value="CPSASE_2"/>
    <property type="match status" value="1"/>
</dbReference>
<evidence type="ECO:0000256" key="5">
    <source>
        <dbReference type="ARBA" id="ARBA00022741"/>
    </source>
</evidence>
<dbReference type="SUPFAM" id="SSF56059">
    <property type="entry name" value="Glutathione synthetase ATP-binding domain-like"/>
    <property type="match status" value="1"/>
</dbReference>
<name>A0A372JSV8_9ACTN</name>
<dbReference type="InterPro" id="IPR005481">
    <property type="entry name" value="BC-like_N"/>
</dbReference>
<dbReference type="PROSITE" id="PS00866">
    <property type="entry name" value="CPSASE_1"/>
    <property type="match status" value="1"/>
</dbReference>
<evidence type="ECO:0000256" key="9">
    <source>
        <dbReference type="ARBA" id="ARBA00023160"/>
    </source>
</evidence>
<dbReference type="Proteomes" id="UP000261811">
    <property type="component" value="Unassembled WGS sequence"/>
</dbReference>
<dbReference type="InterPro" id="IPR011054">
    <property type="entry name" value="Rudment_hybrid_motif"/>
</dbReference>
<accession>A0A372JSV8</accession>
<dbReference type="Pfam" id="PF02785">
    <property type="entry name" value="Biotin_carb_C"/>
    <property type="match status" value="1"/>
</dbReference>
<dbReference type="Pfam" id="PF00364">
    <property type="entry name" value="Biotin_lipoyl"/>
    <property type="match status" value="1"/>
</dbReference>
<dbReference type="GO" id="GO:0004075">
    <property type="term" value="F:biotin carboxylase activity"/>
    <property type="evidence" value="ECO:0007669"/>
    <property type="project" value="UniProtKB-EC"/>
</dbReference>
<dbReference type="Pfam" id="PF02786">
    <property type="entry name" value="CPSase_L_D2"/>
    <property type="match status" value="1"/>
</dbReference>
<dbReference type="SMART" id="SM00878">
    <property type="entry name" value="Biotin_carb_C"/>
    <property type="match status" value="1"/>
</dbReference>
<dbReference type="InterPro" id="IPR005479">
    <property type="entry name" value="CPAse_ATP-bd"/>
</dbReference>
<dbReference type="PROSITE" id="PS50979">
    <property type="entry name" value="BC"/>
    <property type="match status" value="1"/>
</dbReference>
<proteinExistence type="predicted"/>
<feature type="domain" description="Lipoyl-binding" evidence="12">
    <location>
        <begin position="572"/>
        <end position="655"/>
    </location>
</feature>
<evidence type="ECO:0000256" key="1">
    <source>
        <dbReference type="ARBA" id="ARBA00001953"/>
    </source>
</evidence>
<dbReference type="InterPro" id="IPR034733">
    <property type="entry name" value="AcCoA_carboxyl_beta"/>
</dbReference>
<dbReference type="OrthoDB" id="5166719at2"/>
<dbReference type="FunFam" id="3.30.1490.20:FF:000003">
    <property type="entry name" value="acetyl-CoA carboxylase isoform X1"/>
    <property type="match status" value="1"/>
</dbReference>
<dbReference type="InterPro" id="IPR011763">
    <property type="entry name" value="COA_CT_C"/>
</dbReference>
<dbReference type="InterPro" id="IPR005482">
    <property type="entry name" value="Biotin_COase_C"/>
</dbReference>
<dbReference type="SUPFAM" id="SSF51230">
    <property type="entry name" value="Single hybrid motif"/>
    <property type="match status" value="1"/>
</dbReference>
<evidence type="ECO:0000259" key="13">
    <source>
        <dbReference type="PROSITE" id="PS50975"/>
    </source>
</evidence>
<sequence>MFRRIAIVNRGEAAMRLIHAVRDLVAETGARVETVALYTDADRGATFVREADVAYPLGAAADRPYLDLAVLERALVETGADAAWVGWGFVAEDPAFAELCDRIGVTFVGPSAEAMRRLGDKIGAKLIAEEVGVPVAPWSRGAVETLEDALRAGDEIGYPLMLKATAGGGGRGIRKVSSRAELADAYERTSQEALRAFGSGVVFLERLVTGARHVEVQVIADGQGTAWALGVRDCSVQRRNQKIIEESASPVLDPAQVAELKASAERLALAVGYRGACTVEFLYHPGERLFAFLEVNTRLQVEHPITEITTGTDLVRLQLHVAAGGRLEGERPAESGHAVEARLNAEDPDRDFAPAPGRIARLVLPAGPGVRVDTGVGEGDRIPADFDSMIAKIIAFGRDREQALGRLRRAMAETTVVIEGGATNKSFVLDLLDRPEVVDASADTGWIDRVRAEGGLVAHRHAAVALAAAAIEAYEEQERAERERLLATAAGGRPQARHESGRPLELKLRGVGYRVRVARVGAQRFRVGLEAGDQVRTADVELDRFDRHAGQILVNGVRHRLLTGTHGPVHLVEVDGVAHRISRDEGGVVRSPAPALVVATPLEVGAEVEAGAPVLVLESMKMETVLRAPFRARLKECLVSVGGQVETGAPLLRLEPLGDTAAEDSAGTAAADLDLPAGPGSVPPHERAVRVRGDLRGLLLGFDADPYDETRTLEDYLAARRAAVRNGDRPLAAELDLLTAFADLAELGGNRPAGAGFGGGADAAVGRDGHVHSPREYFHTYLQSLDVERAGLPDEFQERLRRAFAHYGVTDLERSPELEAAVFRIFLAQQRASGHASAVTALLRAWLEEQPPGGDLAEPAALALERLISATQVRFPAVSDLARGVVFAWFGQPLLRRNRARVYAGVRRHLRHLDAMPDSPDRAERIAEMVRSTEPLVRLLGQRLIRSARAGAGAGGPGTGGPGTAAEAGGLDNSVMLEVLTRRYYGNKELLDVRTATASGCSFVVARRAGSSVVSAAVGFERLGGALDGLAELARAGGGADATDADADATDADPIDADIYLSWEKQPEDFDAMAEALRRVLTLHPLPRRVRRLTATVAGSGGAVMHHHFTFRPSADGMAEERLIRGLHPYIAQRMQLERLSAFDLTRLPSSDEEVYLFRCVARENPSDERLVAFAQVRDLTALRDQDGEHVALPMAEYTIATCLDSIRRAQAQLPSGRRFATNRIVVYVWPPSDLTRAELEQIFERVLPTAEAAGLEEILLIGRRRDEETGELRKIAVRVRFDAAGGAELTIGEPPVEPVEPLDDYRQKVLRARSRNTVYPYELTGLLGDFVEHDLDEANRLVPVDRPKGRNSAAIVAGVVTTPTARHPEGVTRVVLLGDPTKALGALSEPECRRVIAALDLAAAMRVPLEWYALSAGARISMGSGTENMDWVAAALKRIVEFTQDGGEINVVVAGINVGAQPYWNAEATMLMHTKGVLVMTPDSAMVLTGKQSLDFSGGVSAEDNLGIGGYDRVMGPNGQAQYWAPDLPSARDVLMAHYDHTYVVPGESGPRPAGTSDPADRDIRDFPHVVEGSDFTRVGDIFSAEHNPDRKKPFDIRTVMRALSDQDHPVLERWAGMADAETSVVQDVHIGGRPVCLVGIESRAVPRRGFPPTDGPDAYTAGTLFPQSSKKTARAINAASGNRPLVVLANLSGFDGSPESMRKLQLEYGAEIGRAIVNFDGPIVFCVISRYHGGAFVVFSKALNPNMTVLALEGSFASVLGVALEGSFASVLGGAPAAAVVFSRDVDARTANDPRVTALQAEASTAMGAEAVELRARLAEVRAAVRAEKLGEVAAEFDRVHSIQRAVEVGSVDAIVGAAELRPRVIEAIERGLRR</sequence>
<evidence type="ECO:0000256" key="2">
    <source>
        <dbReference type="ARBA" id="ARBA00013263"/>
    </source>
</evidence>
<feature type="domain" description="Biotin carboxylation" evidence="14">
    <location>
        <begin position="1"/>
        <end position="452"/>
    </location>
</feature>
<dbReference type="PANTHER" id="PTHR18866">
    <property type="entry name" value="CARBOXYLASE:PYRUVATE/ACETYL-COA/PROPIONYL-COA CARBOXYLASE"/>
    <property type="match status" value="1"/>
</dbReference>
<dbReference type="PANTHER" id="PTHR18866:SF33">
    <property type="entry name" value="METHYLCROTONOYL-COA CARBOXYLASE SUBUNIT ALPHA, MITOCHONDRIAL-RELATED"/>
    <property type="match status" value="1"/>
</dbReference>
<dbReference type="Pfam" id="PF08326">
    <property type="entry name" value="ACC_central"/>
    <property type="match status" value="1"/>
</dbReference>
<dbReference type="GO" id="GO:0003989">
    <property type="term" value="F:acetyl-CoA carboxylase activity"/>
    <property type="evidence" value="ECO:0007669"/>
    <property type="project" value="InterPro"/>
</dbReference>
<reference evidence="16 17" key="1">
    <citation type="submission" date="2018-08" db="EMBL/GenBank/DDBJ databases">
        <title>Actinomadura jelena sp. nov., a novel Actinomycete isolated from soil in Chad.</title>
        <authorList>
            <person name="Shi L."/>
        </authorList>
    </citation>
    <scope>NUCLEOTIDE SEQUENCE [LARGE SCALE GENOMIC DNA]</scope>
    <source>
        <strain evidence="16 17">NEAU-G17</strain>
    </source>
</reference>
<dbReference type="GO" id="GO:0006633">
    <property type="term" value="P:fatty acid biosynthetic process"/>
    <property type="evidence" value="ECO:0007669"/>
    <property type="project" value="UniProtKB-KW"/>
</dbReference>
<dbReference type="InterPro" id="IPR013537">
    <property type="entry name" value="AcCoA_COase_cen"/>
</dbReference>
<dbReference type="GO" id="GO:0005524">
    <property type="term" value="F:ATP binding"/>
    <property type="evidence" value="ECO:0007669"/>
    <property type="project" value="UniProtKB-UniRule"/>
</dbReference>
<comment type="caution">
    <text evidence="16">The sequence shown here is derived from an EMBL/GenBank/DDBJ whole genome shotgun (WGS) entry which is preliminary data.</text>
</comment>